<reference evidence="5 6" key="1">
    <citation type="submission" date="2016-10" db="EMBL/GenBank/DDBJ databases">
        <authorList>
            <person name="de Groot N.N."/>
        </authorList>
    </citation>
    <scope>NUCLEOTIDE SEQUENCE [LARGE SCALE GENOMIC DNA]</scope>
    <source>
        <strain evidence="5 6">DSM 46701</strain>
    </source>
</reference>
<dbReference type="AlphaFoldDB" id="A0A1H8CY79"/>
<dbReference type="UniPathway" id="UPA00051">
    <property type="reaction ID" value="UER00074"/>
</dbReference>
<feature type="active site" description="Nucleophile" evidence="2 3">
    <location>
        <position position="146"/>
    </location>
</feature>
<comment type="similarity">
    <text evidence="2">Belongs to the AB hydrolase superfamily. MetX family.</text>
</comment>
<evidence type="ECO:0000256" key="3">
    <source>
        <dbReference type="PIRSR" id="PIRSR000443-1"/>
    </source>
</evidence>
<dbReference type="InterPro" id="IPR008220">
    <property type="entry name" value="HAT_MetX-like"/>
</dbReference>
<dbReference type="HAMAP" id="MF_00296">
    <property type="entry name" value="MetX_acyltransf"/>
    <property type="match status" value="1"/>
</dbReference>
<dbReference type="Pfam" id="PF00561">
    <property type="entry name" value="Abhydrolase_1"/>
    <property type="match status" value="1"/>
</dbReference>
<dbReference type="GO" id="GO:0009092">
    <property type="term" value="P:homoserine metabolic process"/>
    <property type="evidence" value="ECO:0007669"/>
    <property type="project" value="TreeGrafter"/>
</dbReference>
<dbReference type="OrthoDB" id="9800754at2"/>
<dbReference type="PANTHER" id="PTHR32268">
    <property type="entry name" value="HOMOSERINE O-ACETYLTRANSFERASE"/>
    <property type="match status" value="1"/>
</dbReference>
<evidence type="ECO:0000259" key="4">
    <source>
        <dbReference type="Pfam" id="PF00561"/>
    </source>
</evidence>
<dbReference type="Gene3D" id="1.10.1740.110">
    <property type="match status" value="1"/>
</dbReference>
<dbReference type="EMBL" id="FOCQ01000004">
    <property type="protein sequence ID" value="SEM99996.1"/>
    <property type="molecule type" value="Genomic_DNA"/>
</dbReference>
<dbReference type="GO" id="GO:0005737">
    <property type="term" value="C:cytoplasm"/>
    <property type="evidence" value="ECO:0007669"/>
    <property type="project" value="UniProtKB-SubCell"/>
</dbReference>
<dbReference type="NCBIfam" id="TIGR01392">
    <property type="entry name" value="homoserO_Ac_trn"/>
    <property type="match status" value="1"/>
</dbReference>
<dbReference type="RefSeq" id="WP_089966384.1">
    <property type="nucleotide sequence ID" value="NZ_FOCQ01000004.1"/>
</dbReference>
<accession>A0A1H8CY79</accession>
<keyword evidence="2" id="KW-0963">Cytoplasm</keyword>
<evidence type="ECO:0000256" key="1">
    <source>
        <dbReference type="ARBA" id="ARBA00022679"/>
    </source>
</evidence>
<name>A0A1H8CY79_9BACL</name>
<feature type="binding site" evidence="2">
    <location>
        <position position="337"/>
    </location>
    <ligand>
        <name>substrate</name>
    </ligand>
</feature>
<evidence type="ECO:0000256" key="2">
    <source>
        <dbReference type="HAMAP-Rule" id="MF_00296"/>
    </source>
</evidence>
<dbReference type="InterPro" id="IPR000073">
    <property type="entry name" value="AB_hydrolase_1"/>
</dbReference>
<dbReference type="Gene3D" id="3.40.50.1820">
    <property type="entry name" value="alpha/beta hydrolase"/>
    <property type="match status" value="1"/>
</dbReference>
<feature type="domain" description="AB hydrolase-1" evidence="4">
    <location>
        <begin position="44"/>
        <end position="340"/>
    </location>
</feature>
<dbReference type="GO" id="GO:0009086">
    <property type="term" value="P:methionine biosynthetic process"/>
    <property type="evidence" value="ECO:0007669"/>
    <property type="project" value="UniProtKB-UniRule"/>
</dbReference>
<dbReference type="STRING" id="1173111.SAMN05444955_104187"/>
<evidence type="ECO:0000313" key="5">
    <source>
        <dbReference type="EMBL" id="SEM99996.1"/>
    </source>
</evidence>
<dbReference type="SUPFAM" id="SSF53474">
    <property type="entry name" value="alpha/beta-Hydrolases"/>
    <property type="match status" value="1"/>
</dbReference>
<keyword evidence="2" id="KW-0486">Methionine biosynthesis</keyword>
<comment type="pathway">
    <text evidence="2">Amino-acid biosynthesis; L-methionine biosynthesis via de novo pathway; O-acetyl-L-homoserine from L-homoserine: step 1/1.</text>
</comment>
<comment type="subcellular location">
    <subcellularLocation>
        <location evidence="2">Cytoplasm</location>
    </subcellularLocation>
</comment>
<dbReference type="EC" id="2.3.1.31" evidence="2"/>
<protein>
    <recommendedName>
        <fullName evidence="2">Homoserine O-acetyltransferase</fullName>
        <shortName evidence="2">HAT</shortName>
        <ecNumber evidence="2">2.3.1.31</ecNumber>
    </recommendedName>
    <alternativeName>
        <fullName evidence="2">Homoserine transacetylase</fullName>
        <shortName evidence="2">HTA</shortName>
    </alternativeName>
</protein>
<dbReference type="PIRSF" id="PIRSF000443">
    <property type="entry name" value="Homoser_Ac_trans"/>
    <property type="match status" value="1"/>
</dbReference>
<keyword evidence="1 2" id="KW-0808">Transferase</keyword>
<comment type="caution">
    <text evidence="2">Lacks conserved residue(s) required for the propagation of feature annotation.</text>
</comment>
<comment type="catalytic activity">
    <reaction evidence="2">
        <text>L-homoserine + acetyl-CoA = O-acetyl-L-homoserine + CoA</text>
        <dbReference type="Rhea" id="RHEA:13701"/>
        <dbReference type="ChEBI" id="CHEBI:57287"/>
        <dbReference type="ChEBI" id="CHEBI:57288"/>
        <dbReference type="ChEBI" id="CHEBI:57476"/>
        <dbReference type="ChEBI" id="CHEBI:57716"/>
        <dbReference type="EC" id="2.3.1.31"/>
    </reaction>
</comment>
<feature type="binding site" evidence="2">
    <location>
        <position position="215"/>
    </location>
    <ligand>
        <name>substrate</name>
    </ligand>
</feature>
<comment type="function">
    <text evidence="2">Transfers an acetyl group from acetyl-CoA to L-homoserine, forming acetyl-L-homoserine.</text>
</comment>
<dbReference type="InterPro" id="IPR029058">
    <property type="entry name" value="AB_hydrolase_fold"/>
</dbReference>
<keyword evidence="6" id="KW-1185">Reference proteome</keyword>
<feature type="active site" evidence="2 3">
    <location>
        <position position="303"/>
    </location>
</feature>
<dbReference type="NCBIfam" id="NF001209">
    <property type="entry name" value="PRK00175.1"/>
    <property type="match status" value="1"/>
</dbReference>
<organism evidence="5 6">
    <name type="scientific">Lihuaxuella thermophila</name>
    <dbReference type="NCBI Taxonomy" id="1173111"/>
    <lineage>
        <taxon>Bacteria</taxon>
        <taxon>Bacillati</taxon>
        <taxon>Bacillota</taxon>
        <taxon>Bacilli</taxon>
        <taxon>Bacillales</taxon>
        <taxon>Thermoactinomycetaceae</taxon>
        <taxon>Lihuaxuella</taxon>
    </lineage>
</organism>
<comment type="subunit">
    <text evidence="2">Homodimer.</text>
</comment>
<dbReference type="GO" id="GO:0004414">
    <property type="term" value="F:homoserine O-acetyltransferase activity"/>
    <property type="evidence" value="ECO:0007669"/>
    <property type="project" value="UniProtKB-UniRule"/>
</dbReference>
<gene>
    <name evidence="2" type="primary">metXA</name>
    <name evidence="5" type="ORF">SAMN05444955_104187</name>
</gene>
<feature type="active site" evidence="2 3">
    <location>
        <position position="336"/>
    </location>
</feature>
<keyword evidence="2" id="KW-0028">Amino-acid biosynthesis</keyword>
<evidence type="ECO:0000313" key="6">
    <source>
        <dbReference type="Proteomes" id="UP000199695"/>
    </source>
</evidence>
<dbReference type="PANTHER" id="PTHR32268:SF11">
    <property type="entry name" value="HOMOSERINE O-ACETYLTRANSFERASE"/>
    <property type="match status" value="1"/>
</dbReference>
<proteinExistence type="inferred from homology"/>
<sequence length="356" mass="39469">MLTRLQREARLVNIGEFRLESGERLPEVNIAVEIAGTISPGKNNVILLCHALTGDTRAVGDSTGPGWWDGMIGEDGFIDLHRFAVVTMNVLGGCGGSTGPSSNNPETGRPYGSRFPKVTIRDMVRAQQRCLHKLGINRVEAVIGGSMGGMLALEWAILFPKQVKKCIPIATGATLSSLSIAYNEIGRQAILTDPMWQGGDYYPGPGPVNGLAIARMIGMVTYRTEKLFEERFRMKRADNPVTLGVASYLHYQGKKLVNRFDANTYLLLLHAMDTHDIGRGRGGVERAIARIEAEMLTIGITEDLYFPVRQQRELHEVCLKNNKKSTYLEFGSPYGHDAFLIEFDKFGYQVREFLES</sequence>
<dbReference type="Proteomes" id="UP000199695">
    <property type="component" value="Unassembled WGS sequence"/>
</dbReference>
<keyword evidence="2" id="KW-0012">Acyltransferase</keyword>